<dbReference type="PROSITE" id="PS50967">
    <property type="entry name" value="HRDC"/>
    <property type="match status" value="1"/>
</dbReference>
<evidence type="ECO:0000259" key="17">
    <source>
        <dbReference type="PROSITE" id="PS51194"/>
    </source>
</evidence>
<dbReference type="SMART" id="SM00490">
    <property type="entry name" value="HELICc"/>
    <property type="match status" value="1"/>
</dbReference>
<comment type="similarity">
    <text evidence="2">Belongs to the helicase family. RecQ subfamily.</text>
</comment>
<dbReference type="Gene3D" id="1.10.150.80">
    <property type="entry name" value="HRDC domain"/>
    <property type="match status" value="1"/>
</dbReference>
<dbReference type="GO" id="GO:0043590">
    <property type="term" value="C:bacterial nucleoid"/>
    <property type="evidence" value="ECO:0007669"/>
    <property type="project" value="TreeGrafter"/>
</dbReference>
<dbReference type="InterPro" id="IPR032284">
    <property type="entry name" value="RecQ_Zn-bd"/>
</dbReference>
<dbReference type="Pfam" id="PF00270">
    <property type="entry name" value="DEAD"/>
    <property type="match status" value="1"/>
</dbReference>
<dbReference type="PROSITE" id="PS51192">
    <property type="entry name" value="HELICASE_ATP_BIND_1"/>
    <property type="match status" value="1"/>
</dbReference>
<dbReference type="GO" id="GO:0005737">
    <property type="term" value="C:cytoplasm"/>
    <property type="evidence" value="ECO:0007669"/>
    <property type="project" value="TreeGrafter"/>
</dbReference>
<protein>
    <recommendedName>
        <fullName evidence="12">ATP-dependent DNA helicase RecQ</fullName>
        <ecNumber evidence="11">5.6.2.4</ecNumber>
    </recommendedName>
    <alternativeName>
        <fullName evidence="13">DNA 3'-5' helicase RecQ</fullName>
    </alternativeName>
</protein>
<dbReference type="OrthoDB" id="9763310at2"/>
<feature type="domain" description="Helicase C-terminal" evidence="17">
    <location>
        <begin position="233"/>
        <end position="380"/>
    </location>
</feature>
<feature type="domain" description="Helicase ATP-binding" evidence="16">
    <location>
        <begin position="40"/>
        <end position="208"/>
    </location>
</feature>
<dbReference type="InterPro" id="IPR027417">
    <property type="entry name" value="P-loop_NTPase"/>
</dbReference>
<dbReference type="InterPro" id="IPR011545">
    <property type="entry name" value="DEAD/DEAH_box_helicase_dom"/>
</dbReference>
<evidence type="ECO:0000313" key="18">
    <source>
        <dbReference type="EMBL" id="AXC10524.1"/>
    </source>
</evidence>
<gene>
    <name evidence="18" type="ORF">ACPOL_1176</name>
</gene>
<accession>A0A2Z5FVJ8</accession>
<dbReference type="FunFam" id="3.40.50.300:FF:001389">
    <property type="entry name" value="ATP-dependent DNA helicase RecQ"/>
    <property type="match status" value="1"/>
</dbReference>
<evidence type="ECO:0000256" key="5">
    <source>
        <dbReference type="ARBA" id="ARBA00022801"/>
    </source>
</evidence>
<sequence length="688" mass="76138">MTGAEDQQLISSPSIDLPLLDVLHRHFGFANFRANQEAVCRAAIDGQDVLLVMPTGAGKSLCYQLPAIARGGTTLVVSPLIALMEDQVAKLSAQGLQVARIHSGRERTESRQACIEYLNGTLQFLFIAPERLRVPGFAEMLARRKPSLIAIDEAHCISAWGHDFRRDYRTLGQHLPALRPAPVIALTATATPLVQDDIVKQLGLRSAARFIHGFRRDNLAIEVVETPKPRRADLTRELLAEPARRPAIVYAPSRKEADALAAELSPLFPTAAYHAGLDAQHRDRVQQAFLAGELETVVATIAFGMGIDKADIRTVIHTSIPATLEAFYQEIGRAGRDGKPSRTVLMYSWADRRLLEFFLERDYPNPEVLHDIRRRLRSGGLHKDALRNALKMDAEVFDRALEKLSLHGGASVDYSDNVVASDGKWSDAYAVQLSRRQAQIDQVMQYAEASQCRMAALVRHFGDIEDGRRSCGQCDFCSPERCIAQQFRAPGLGERQTMETILKSLDSGRSISIGQLYKQLFPHEQMGRNDFDVLLNALASAGLVSIEDAVFEKEGRSINYRKVSLTRDGEDIDERIFDTVLLKEGPGIVARKPSAKPISRSSTKSSKPEPEDAALTGRSAELWDKLRAWRLEEANKLGVRAFHILGNRTLRAVAVEEPRTIDELLSVAGIGPSKAEKFGEAICRVCSQ</sequence>
<evidence type="ECO:0000256" key="8">
    <source>
        <dbReference type="ARBA" id="ARBA00023125"/>
    </source>
</evidence>
<keyword evidence="9" id="KW-0413">Isomerase</keyword>
<keyword evidence="19" id="KW-1185">Reference proteome</keyword>
<dbReference type="SUPFAM" id="SSF47819">
    <property type="entry name" value="HRDC-like"/>
    <property type="match status" value="1"/>
</dbReference>
<evidence type="ECO:0000259" key="16">
    <source>
        <dbReference type="PROSITE" id="PS51192"/>
    </source>
</evidence>
<dbReference type="SUPFAM" id="SSF52540">
    <property type="entry name" value="P-loop containing nucleoside triphosphate hydrolases"/>
    <property type="match status" value="1"/>
</dbReference>
<dbReference type="InterPro" id="IPR010997">
    <property type="entry name" value="HRDC-like_sf"/>
</dbReference>
<dbReference type="AlphaFoldDB" id="A0A2Z5FVJ8"/>
<keyword evidence="5" id="KW-0378">Hydrolase</keyword>
<dbReference type="EMBL" id="CP030840">
    <property type="protein sequence ID" value="AXC10524.1"/>
    <property type="molecule type" value="Genomic_DNA"/>
</dbReference>
<reference evidence="18 19" key="1">
    <citation type="journal article" date="2018" name="Front. Microbiol.">
        <title>Hydrolytic Capabilities as a Key to Environmental Success: Chitinolytic and Cellulolytic Acidobacteria From Acidic Sub-arctic Soils and Boreal Peatlands.</title>
        <authorList>
            <person name="Belova S.E."/>
            <person name="Ravin N.V."/>
            <person name="Pankratov T.A."/>
            <person name="Rakitin A.L."/>
            <person name="Ivanova A.A."/>
            <person name="Beletsky A.V."/>
            <person name="Mardanov A.V."/>
            <person name="Sinninghe Damste J.S."/>
            <person name="Dedysh S.N."/>
        </authorList>
    </citation>
    <scope>NUCLEOTIDE SEQUENCE [LARGE SCALE GENOMIC DNA]</scope>
    <source>
        <strain evidence="18 19">SBC82</strain>
    </source>
</reference>
<dbReference type="InterPro" id="IPR002121">
    <property type="entry name" value="HRDC_dom"/>
</dbReference>
<dbReference type="InterPro" id="IPR001650">
    <property type="entry name" value="Helicase_C-like"/>
</dbReference>
<evidence type="ECO:0000256" key="6">
    <source>
        <dbReference type="ARBA" id="ARBA00022806"/>
    </source>
</evidence>
<dbReference type="GO" id="GO:0016787">
    <property type="term" value="F:hydrolase activity"/>
    <property type="evidence" value="ECO:0007669"/>
    <property type="project" value="UniProtKB-KW"/>
</dbReference>
<dbReference type="GO" id="GO:0003677">
    <property type="term" value="F:DNA binding"/>
    <property type="evidence" value="ECO:0007669"/>
    <property type="project" value="UniProtKB-KW"/>
</dbReference>
<evidence type="ECO:0000256" key="10">
    <source>
        <dbReference type="ARBA" id="ARBA00034617"/>
    </source>
</evidence>
<organism evidence="18 19">
    <name type="scientific">Acidisarcina polymorpha</name>
    <dbReference type="NCBI Taxonomy" id="2211140"/>
    <lineage>
        <taxon>Bacteria</taxon>
        <taxon>Pseudomonadati</taxon>
        <taxon>Acidobacteriota</taxon>
        <taxon>Terriglobia</taxon>
        <taxon>Terriglobales</taxon>
        <taxon>Acidobacteriaceae</taxon>
        <taxon>Acidisarcina</taxon>
    </lineage>
</organism>
<keyword evidence="7" id="KW-0067">ATP-binding</keyword>
<dbReference type="NCBIfam" id="TIGR00614">
    <property type="entry name" value="recQ_fam"/>
    <property type="match status" value="1"/>
</dbReference>
<dbReference type="PANTHER" id="PTHR13710:SF105">
    <property type="entry name" value="ATP-DEPENDENT DNA HELICASE Q1"/>
    <property type="match status" value="1"/>
</dbReference>
<dbReference type="GO" id="GO:0046872">
    <property type="term" value="F:metal ion binding"/>
    <property type="evidence" value="ECO:0007669"/>
    <property type="project" value="UniProtKB-KW"/>
</dbReference>
<comment type="cofactor">
    <cofactor evidence="1">
        <name>Mg(2+)</name>
        <dbReference type="ChEBI" id="CHEBI:18420"/>
    </cofactor>
</comment>
<evidence type="ECO:0000313" key="19">
    <source>
        <dbReference type="Proteomes" id="UP000253606"/>
    </source>
</evidence>
<dbReference type="EC" id="5.6.2.4" evidence="11"/>
<evidence type="ECO:0000256" key="11">
    <source>
        <dbReference type="ARBA" id="ARBA00034808"/>
    </source>
</evidence>
<dbReference type="GO" id="GO:0006281">
    <property type="term" value="P:DNA repair"/>
    <property type="evidence" value="ECO:0007669"/>
    <property type="project" value="TreeGrafter"/>
</dbReference>
<keyword evidence="8" id="KW-0238">DNA-binding</keyword>
<dbReference type="RefSeq" id="WP_114206143.1">
    <property type="nucleotide sequence ID" value="NZ_CP030840.1"/>
</dbReference>
<dbReference type="SMART" id="SM00487">
    <property type="entry name" value="DEXDc"/>
    <property type="match status" value="1"/>
</dbReference>
<evidence type="ECO:0000256" key="1">
    <source>
        <dbReference type="ARBA" id="ARBA00001946"/>
    </source>
</evidence>
<evidence type="ECO:0000256" key="13">
    <source>
        <dbReference type="ARBA" id="ARBA00044550"/>
    </source>
</evidence>
<dbReference type="GO" id="GO:0030894">
    <property type="term" value="C:replisome"/>
    <property type="evidence" value="ECO:0007669"/>
    <property type="project" value="TreeGrafter"/>
</dbReference>
<evidence type="ECO:0000256" key="14">
    <source>
        <dbReference type="SAM" id="MobiDB-lite"/>
    </source>
</evidence>
<dbReference type="GO" id="GO:0009378">
    <property type="term" value="F:four-way junction helicase activity"/>
    <property type="evidence" value="ECO:0007669"/>
    <property type="project" value="TreeGrafter"/>
</dbReference>
<evidence type="ECO:0000256" key="3">
    <source>
        <dbReference type="ARBA" id="ARBA00022723"/>
    </source>
</evidence>
<dbReference type="Pfam" id="PF00570">
    <property type="entry name" value="HRDC"/>
    <property type="match status" value="1"/>
</dbReference>
<dbReference type="InterPro" id="IPR004589">
    <property type="entry name" value="DNA_helicase_ATP-dep_RecQ"/>
</dbReference>
<evidence type="ECO:0000256" key="2">
    <source>
        <dbReference type="ARBA" id="ARBA00005446"/>
    </source>
</evidence>
<keyword evidence="6 18" id="KW-0347">Helicase</keyword>
<evidence type="ECO:0000256" key="4">
    <source>
        <dbReference type="ARBA" id="ARBA00022741"/>
    </source>
</evidence>
<dbReference type="Pfam" id="PF16124">
    <property type="entry name" value="RecQ_Zn_bind"/>
    <property type="match status" value="1"/>
</dbReference>
<dbReference type="InterPro" id="IPR044876">
    <property type="entry name" value="HRDC_dom_sf"/>
</dbReference>
<dbReference type="CDD" id="cd17920">
    <property type="entry name" value="DEXHc_RecQ"/>
    <property type="match status" value="1"/>
</dbReference>
<dbReference type="GO" id="GO:0005524">
    <property type="term" value="F:ATP binding"/>
    <property type="evidence" value="ECO:0007669"/>
    <property type="project" value="UniProtKB-KW"/>
</dbReference>
<dbReference type="KEGG" id="abas:ACPOL_1176"/>
<name>A0A2Z5FVJ8_9BACT</name>
<proteinExistence type="inferred from homology"/>
<dbReference type="GO" id="GO:0043138">
    <property type="term" value="F:3'-5' DNA helicase activity"/>
    <property type="evidence" value="ECO:0007669"/>
    <property type="project" value="UniProtKB-EC"/>
</dbReference>
<dbReference type="SMART" id="SM00341">
    <property type="entry name" value="HRDC"/>
    <property type="match status" value="1"/>
</dbReference>
<evidence type="ECO:0000259" key="15">
    <source>
        <dbReference type="PROSITE" id="PS50967"/>
    </source>
</evidence>
<dbReference type="GO" id="GO:0006310">
    <property type="term" value="P:DNA recombination"/>
    <property type="evidence" value="ECO:0007669"/>
    <property type="project" value="InterPro"/>
</dbReference>
<dbReference type="Pfam" id="PF00271">
    <property type="entry name" value="Helicase_C"/>
    <property type="match status" value="1"/>
</dbReference>
<keyword evidence="4" id="KW-0547">Nucleotide-binding</keyword>
<evidence type="ECO:0000256" key="7">
    <source>
        <dbReference type="ARBA" id="ARBA00022840"/>
    </source>
</evidence>
<comment type="catalytic activity">
    <reaction evidence="10">
        <text>Couples ATP hydrolysis with the unwinding of duplex DNA by translocating in the 3'-5' direction.</text>
        <dbReference type="EC" id="5.6.2.4"/>
    </reaction>
</comment>
<dbReference type="InterPro" id="IPR014001">
    <property type="entry name" value="Helicase_ATP-bd"/>
</dbReference>
<keyword evidence="3" id="KW-0479">Metal-binding</keyword>
<dbReference type="PROSITE" id="PS51194">
    <property type="entry name" value="HELICASE_CTER"/>
    <property type="match status" value="1"/>
</dbReference>
<dbReference type="Proteomes" id="UP000253606">
    <property type="component" value="Chromosome"/>
</dbReference>
<dbReference type="Gene3D" id="3.40.50.300">
    <property type="entry name" value="P-loop containing nucleotide triphosphate hydrolases"/>
    <property type="match status" value="2"/>
</dbReference>
<evidence type="ECO:0000256" key="12">
    <source>
        <dbReference type="ARBA" id="ARBA00044535"/>
    </source>
</evidence>
<feature type="region of interest" description="Disordered" evidence="14">
    <location>
        <begin position="591"/>
        <end position="615"/>
    </location>
</feature>
<evidence type="ECO:0000256" key="9">
    <source>
        <dbReference type="ARBA" id="ARBA00023235"/>
    </source>
</evidence>
<feature type="domain" description="HRDC" evidence="15">
    <location>
        <begin position="616"/>
        <end position="688"/>
    </location>
</feature>
<dbReference type="PANTHER" id="PTHR13710">
    <property type="entry name" value="DNA HELICASE RECQ FAMILY MEMBER"/>
    <property type="match status" value="1"/>
</dbReference>